<keyword evidence="5" id="KW-1185">Reference proteome</keyword>
<dbReference type="AlphaFoldDB" id="A0A7M7L4K3"/>
<dbReference type="SUPFAM" id="SSF75304">
    <property type="entry name" value="Amidase signature (AS) enzymes"/>
    <property type="match status" value="1"/>
</dbReference>
<dbReference type="InterPro" id="IPR023631">
    <property type="entry name" value="Amidase_dom"/>
</dbReference>
<dbReference type="GO" id="GO:0016787">
    <property type="term" value="F:hydrolase activity"/>
    <property type="evidence" value="ECO:0007669"/>
    <property type="project" value="UniProtKB-KW"/>
</dbReference>
<evidence type="ECO:0000256" key="2">
    <source>
        <dbReference type="PIRSR" id="PIRSR001221-1"/>
    </source>
</evidence>
<dbReference type="GeneID" id="727271"/>
<dbReference type="Proteomes" id="UP000005203">
    <property type="component" value="Linkage group LG5"/>
</dbReference>
<comment type="similarity">
    <text evidence="1">Belongs to the amidase family.</text>
</comment>
<dbReference type="InterPro" id="IPR036928">
    <property type="entry name" value="AS_sf"/>
</dbReference>
<accession>A0A7M7L4K3</accession>
<feature type="active site" description="Charge relay system" evidence="2">
    <location>
        <position position="231"/>
    </location>
</feature>
<evidence type="ECO:0000313" key="5">
    <source>
        <dbReference type="Proteomes" id="UP000005203"/>
    </source>
</evidence>
<dbReference type="OrthoDB" id="6428749at2759"/>
<dbReference type="InterPro" id="IPR020556">
    <property type="entry name" value="Amidase_CS"/>
</dbReference>
<dbReference type="PANTHER" id="PTHR43372">
    <property type="entry name" value="FATTY-ACID AMIDE HYDROLASE"/>
    <property type="match status" value="1"/>
</dbReference>
<evidence type="ECO:0000313" key="4">
    <source>
        <dbReference type="EnsemblMetazoa" id="XP_026296497"/>
    </source>
</evidence>
<accession>A0A8B8GXS2</accession>
<dbReference type="GO" id="GO:0012505">
    <property type="term" value="C:endomembrane system"/>
    <property type="evidence" value="ECO:0007669"/>
    <property type="project" value="TreeGrafter"/>
</dbReference>
<dbReference type="EnsemblMetazoa" id="XM_026440712">
    <property type="protein sequence ID" value="XP_026296497"/>
    <property type="gene ID" value="LOC727271"/>
</dbReference>
<dbReference type="Gene3D" id="3.90.1300.10">
    <property type="entry name" value="Amidase signature (AS) domain"/>
    <property type="match status" value="1"/>
</dbReference>
<reference evidence="4" key="1">
    <citation type="submission" date="2021-01" db="UniProtKB">
        <authorList>
            <consortium name="EnsemblMetazoa"/>
        </authorList>
    </citation>
    <scope>IDENTIFICATION</scope>
    <source>
        <strain evidence="4">DH4</strain>
    </source>
</reference>
<organism evidence="4">
    <name type="scientific">Apis mellifera</name>
    <name type="common">Honeybee</name>
    <dbReference type="NCBI Taxonomy" id="7460"/>
    <lineage>
        <taxon>Eukaryota</taxon>
        <taxon>Metazoa</taxon>
        <taxon>Ecdysozoa</taxon>
        <taxon>Arthropoda</taxon>
        <taxon>Hexapoda</taxon>
        <taxon>Insecta</taxon>
        <taxon>Pterygota</taxon>
        <taxon>Neoptera</taxon>
        <taxon>Endopterygota</taxon>
        <taxon>Hymenoptera</taxon>
        <taxon>Apocrita</taxon>
        <taxon>Aculeata</taxon>
        <taxon>Apoidea</taxon>
        <taxon>Anthophila</taxon>
        <taxon>Apidae</taxon>
        <taxon>Apis</taxon>
    </lineage>
</organism>
<feature type="active site" description="Charge relay system" evidence="2">
    <location>
        <position position="156"/>
    </location>
</feature>
<name>A0A7M7L4K3_APIME</name>
<feature type="domain" description="Amidase" evidence="3">
    <location>
        <begin position="95"/>
        <end position="528"/>
    </location>
</feature>
<protein>
    <submittedName>
        <fullName evidence="6">Fatty-acid amide hydrolase 2-A isoform X1</fullName>
    </submittedName>
</protein>
<dbReference type="RefSeq" id="XP_026296497.1">
    <property type="nucleotide sequence ID" value="XM_026440712.1"/>
</dbReference>
<dbReference type="PIRSF" id="PIRSF001221">
    <property type="entry name" value="Amidase_fungi"/>
    <property type="match status" value="1"/>
</dbReference>
<dbReference type="PROSITE" id="PS00571">
    <property type="entry name" value="AMIDASES"/>
    <property type="match status" value="1"/>
</dbReference>
<evidence type="ECO:0000313" key="6">
    <source>
        <dbReference type="RefSeq" id="XP_026296497.1"/>
    </source>
</evidence>
<proteinExistence type="inferred from homology"/>
<dbReference type="PANTHER" id="PTHR43372:SF1">
    <property type="entry name" value="LD38433P"/>
    <property type="match status" value="1"/>
</dbReference>
<keyword evidence="6" id="KW-0378">Hydrolase</keyword>
<sequence length="545" mass="61493">MNFINMCTLVERNSKTQENGICQIIFEMSTRILKHFLKCSFIQFHVIFDILIDLIFGLYYKNDIQKVPPIKNNLILMSASELAEKIRTKKISSLEVVTAFIERAKEVNEIINAVVEDRYSDALEEAKEIDKLLQTLENTDLIKEKKPFLGVPFTTKESNEAKGMLHTMGLISRRNFRSQEDATAIHLIKNVGGILIAKTNIPELNLWTESRNNLYGQTCNPYDTTRNVGGSSGGEAAITAACGTAFSVASDIGGSIRMPAFFNGVFGFKPTAGLTPLKGIGLRQEDYPNSMAEVGPICKKAEDLIPLLKVLIQDKISLLNLNAEVDITQLNIFYQENSGDIRASKINYEMRTALLKVVQHFKEVNGSVTKIKIPGSEYSYRLWRFWMTQENMDFKLNITNRKYRTSAFTEISKLLTGKCELTFAAILKLIDEDLFPAEDPKWAMNVTTNMKNYLMNKLEHNGILFYPSSPYSAGYHYTAFLRPYNFGYWCLFNVLKFPVCQVPLGIDKNGLPIGVQVIAAPYNDHLCLAVARELEKVFGGWVPPS</sequence>
<dbReference type="Pfam" id="PF01425">
    <property type="entry name" value="Amidase"/>
    <property type="match status" value="1"/>
</dbReference>
<dbReference type="KEGG" id="ame:727271"/>
<evidence type="ECO:0000259" key="3">
    <source>
        <dbReference type="Pfam" id="PF01425"/>
    </source>
</evidence>
<gene>
    <name evidence="6" type="primary">LOC727271</name>
</gene>
<evidence type="ECO:0000256" key="1">
    <source>
        <dbReference type="ARBA" id="ARBA00009199"/>
    </source>
</evidence>
<feature type="active site" description="Acyl-ester intermediate" evidence="2">
    <location>
        <position position="255"/>
    </location>
</feature>
<reference evidence="6" key="2">
    <citation type="submission" date="2025-04" db="UniProtKB">
        <authorList>
            <consortium name="RefSeq"/>
        </authorList>
    </citation>
    <scope>IDENTIFICATION</scope>
    <source>
        <strain evidence="6">DH4</strain>
        <tissue evidence="6">Whole body</tissue>
    </source>
</reference>
<dbReference type="InterPro" id="IPR052739">
    <property type="entry name" value="FAAH2"/>
</dbReference>